<sequence>MGRQKQNRHKERQQPQGVDLMAALFGTPTRESIRRQEQQQFYDSDEYLESSESDEESSTDDDSLAWSEDTESDEESDGPKTDRLAERSSSKKKSRSRSATRPKSTEKLKTKMISPGKSSRSSKDRASVSPKPKKNTSAPTVRRSSSTKRKHRKRKKDDSSPSGKTSSHHLLQGQPAASSRVTPPPRIPYPVSQAVPGYPSVYTTTPFPVFQPVQGFQPLHTTQIAPETQNILAPLSQPPPIFAQPTQHQTAPILTYHQAPLGPVGIPACSSTHTIAQKLSSLQSEIDRKEKEVAARPHDVVMNYQLHTLRHEVNKTLNEAMTSSPQATCSPCSHKHSTASFEGEDGPSNFSTPVKSKTSRARTKLNRHGKEHTESEKLCSEAVLMGQRAESPEPSVKYHVCFGCGSVRSAKYHDSHPVDPGQGPIRNLCSRCRDAVTERGVIGSRHICFGCGIVRSKRFHKDHPVKKGEALLPNYCATCVSEMRTSDTAVDCSVVGPRGHIMVSNEIGSASKNYPYRSRQEMTSSTKGKAIESTTFSKESKRKSPREHRVREGSKPKEKLAHPKANVSEASNTTSTGRKMKYSPPRVEDLTSNLSAEQKMFRQGTERALCPDSIDDSLRSRAGGYSYDGPGNRPFSGLKPAYGAPRRDIPEDEQVLNSTNRSSFKDSLNCNSWGNLNPNPKAPEDGSSFPGSTAGGFESHSSPTSAASPATYESSSQQYQSPQTEHILPKTTGGAFSADAGFDPTAWNFSATPSWATKETPKPESQNPSPNRDFRPDDQFRMKEPSDRDYHKPEKANGPPRTPQFPRSPFLREPSDFGPGLGDQPSPPYSTNTPGGHHFPETAQEEPMHPREGKRSYNWYYGSVPGPDSKPKSKPKPNHFYFDAYNSQNCGDPGAWTKADEDNYAKYEFPKFPVEEILDSDVESDMALMMPITR</sequence>
<feature type="compositionally biased region" description="Polar residues" evidence="1">
    <location>
        <begin position="655"/>
        <end position="678"/>
    </location>
</feature>
<name>A0ABY6TP03_BIOOC</name>
<feature type="compositionally biased region" description="Polar residues" evidence="1">
    <location>
        <begin position="161"/>
        <end position="181"/>
    </location>
</feature>
<evidence type="ECO:0000313" key="3">
    <source>
        <dbReference type="Proteomes" id="UP000766486"/>
    </source>
</evidence>
<keyword evidence="3" id="KW-1185">Reference proteome</keyword>
<gene>
    <name evidence="2" type="ORF">CLO192961_LOCUS20844</name>
</gene>
<feature type="region of interest" description="Disordered" evidence="1">
    <location>
        <begin position="25"/>
        <end position="188"/>
    </location>
</feature>
<evidence type="ECO:0000313" key="2">
    <source>
        <dbReference type="EMBL" id="VUC20337.1"/>
    </source>
</evidence>
<protein>
    <recommendedName>
        <fullName evidence="4">Stc1 domain-containing protein</fullName>
    </recommendedName>
</protein>
<comment type="caution">
    <text evidence="2">The sequence shown here is derived from an EMBL/GenBank/DDBJ whole genome shotgun (WGS) entry which is preliminary data.</text>
</comment>
<feature type="compositionally biased region" description="Basic and acidic residues" evidence="1">
    <location>
        <begin position="77"/>
        <end position="89"/>
    </location>
</feature>
<evidence type="ECO:0008006" key="4">
    <source>
        <dbReference type="Google" id="ProtNLM"/>
    </source>
</evidence>
<feature type="compositionally biased region" description="Low complexity" evidence="1">
    <location>
        <begin position="698"/>
        <end position="723"/>
    </location>
</feature>
<evidence type="ECO:0000256" key="1">
    <source>
        <dbReference type="SAM" id="MobiDB-lite"/>
    </source>
</evidence>
<feature type="compositionally biased region" description="Basic and acidic residues" evidence="1">
    <location>
        <begin position="547"/>
        <end position="561"/>
    </location>
</feature>
<feature type="compositionally biased region" description="Basic residues" evidence="1">
    <location>
        <begin position="90"/>
        <end position="100"/>
    </location>
</feature>
<proteinExistence type="predicted"/>
<accession>A0ABY6TP03</accession>
<feature type="compositionally biased region" description="Polar residues" evidence="1">
    <location>
        <begin position="521"/>
        <end position="537"/>
    </location>
</feature>
<feature type="compositionally biased region" description="Basic residues" evidence="1">
    <location>
        <begin position="357"/>
        <end position="370"/>
    </location>
</feature>
<feature type="region of interest" description="Disordered" evidence="1">
    <location>
        <begin position="325"/>
        <end position="373"/>
    </location>
</feature>
<organism evidence="2 3">
    <name type="scientific">Bionectria ochroleuca</name>
    <name type="common">Gliocladium roseum</name>
    <dbReference type="NCBI Taxonomy" id="29856"/>
    <lineage>
        <taxon>Eukaryota</taxon>
        <taxon>Fungi</taxon>
        <taxon>Dikarya</taxon>
        <taxon>Ascomycota</taxon>
        <taxon>Pezizomycotina</taxon>
        <taxon>Sordariomycetes</taxon>
        <taxon>Hypocreomycetidae</taxon>
        <taxon>Hypocreales</taxon>
        <taxon>Bionectriaceae</taxon>
        <taxon>Clonostachys</taxon>
    </lineage>
</organism>
<feature type="compositionally biased region" description="Polar residues" evidence="1">
    <location>
        <begin position="568"/>
        <end position="577"/>
    </location>
</feature>
<dbReference type="EMBL" id="CABFNS010000124">
    <property type="protein sequence ID" value="VUC20337.1"/>
    <property type="molecule type" value="Genomic_DNA"/>
</dbReference>
<reference evidence="2 3" key="1">
    <citation type="submission" date="2019-06" db="EMBL/GenBank/DDBJ databases">
        <authorList>
            <person name="Broberg M."/>
        </authorList>
    </citation>
    <scope>NUCLEOTIDE SEQUENCE [LARGE SCALE GENOMIC DNA]</scope>
</reference>
<feature type="compositionally biased region" description="Basic and acidic residues" evidence="1">
    <location>
        <begin position="846"/>
        <end position="855"/>
    </location>
</feature>
<feature type="compositionally biased region" description="Basic residues" evidence="1">
    <location>
        <begin position="145"/>
        <end position="155"/>
    </location>
</feature>
<feature type="compositionally biased region" description="Polar residues" evidence="1">
    <location>
        <begin position="747"/>
        <end position="770"/>
    </location>
</feature>
<feature type="compositionally biased region" description="Acidic residues" evidence="1">
    <location>
        <begin position="43"/>
        <end position="76"/>
    </location>
</feature>
<feature type="compositionally biased region" description="Basic and acidic residues" evidence="1">
    <location>
        <begin position="772"/>
        <end position="795"/>
    </location>
</feature>
<dbReference type="Proteomes" id="UP000766486">
    <property type="component" value="Unassembled WGS sequence"/>
</dbReference>
<feature type="region of interest" description="Disordered" evidence="1">
    <location>
        <begin position="513"/>
        <end position="880"/>
    </location>
</feature>